<dbReference type="PANTHER" id="PTHR21016">
    <property type="entry name" value="BETA-AMYLOID BINDING PROTEIN-RELATED"/>
    <property type="match status" value="1"/>
</dbReference>
<evidence type="ECO:0000256" key="4">
    <source>
        <dbReference type="ARBA" id="ARBA00023136"/>
    </source>
</evidence>
<comment type="subcellular location">
    <subcellularLocation>
        <location evidence="1">Membrane</location>
        <topology evidence="1">Multi-pass membrane protein</topology>
    </subcellularLocation>
</comment>
<sequence>MKFAMTMYRDQMAAQQQMQAQKKKVQTGKRNWLVAFLLAAFLGPLGIHRFYTGYTLIGVLQLLSFGGCGIWLLIDYVMLAFNKYNDADGCALDDYNGLVAMIFLGLTVIGTIVVLSARG</sequence>
<dbReference type="InterPro" id="IPR007829">
    <property type="entry name" value="TM2"/>
</dbReference>
<organism evidence="7 8">
    <name type="scientific">Candidatus Scatenecus faecavium</name>
    <dbReference type="NCBI Taxonomy" id="2840915"/>
    <lineage>
        <taxon>Bacteria</taxon>
        <taxon>Candidatus Scatenecus</taxon>
    </lineage>
</organism>
<dbReference type="PANTHER" id="PTHR21016:SF25">
    <property type="entry name" value="TM2 DOMAIN-CONTAINING PROTEIN DDB_G0277895-RELATED"/>
    <property type="match status" value="1"/>
</dbReference>
<evidence type="ECO:0000256" key="2">
    <source>
        <dbReference type="ARBA" id="ARBA00022692"/>
    </source>
</evidence>
<dbReference type="Proteomes" id="UP000824139">
    <property type="component" value="Unassembled WGS sequence"/>
</dbReference>
<dbReference type="GO" id="GO:0016020">
    <property type="term" value="C:membrane"/>
    <property type="evidence" value="ECO:0007669"/>
    <property type="project" value="UniProtKB-SubCell"/>
</dbReference>
<proteinExistence type="predicted"/>
<gene>
    <name evidence="7" type="ORF">IAD41_00415</name>
</gene>
<evidence type="ECO:0000256" key="5">
    <source>
        <dbReference type="SAM" id="Phobius"/>
    </source>
</evidence>
<dbReference type="Pfam" id="PF05154">
    <property type="entry name" value="TM2"/>
    <property type="match status" value="1"/>
</dbReference>
<name>A0A9D1FU20_9BACT</name>
<dbReference type="InterPro" id="IPR050932">
    <property type="entry name" value="TM2D1-3-like"/>
</dbReference>
<keyword evidence="4 5" id="KW-0472">Membrane</keyword>
<feature type="transmembrane region" description="Helical" evidence="5">
    <location>
        <begin position="95"/>
        <end position="117"/>
    </location>
</feature>
<evidence type="ECO:0000313" key="8">
    <source>
        <dbReference type="Proteomes" id="UP000824139"/>
    </source>
</evidence>
<dbReference type="EMBL" id="DVJO01000011">
    <property type="protein sequence ID" value="HIS82062.1"/>
    <property type="molecule type" value="Genomic_DNA"/>
</dbReference>
<evidence type="ECO:0000256" key="3">
    <source>
        <dbReference type="ARBA" id="ARBA00022989"/>
    </source>
</evidence>
<evidence type="ECO:0000313" key="7">
    <source>
        <dbReference type="EMBL" id="HIS82062.1"/>
    </source>
</evidence>
<comment type="caution">
    <text evidence="7">The sequence shown here is derived from an EMBL/GenBank/DDBJ whole genome shotgun (WGS) entry which is preliminary data.</text>
</comment>
<reference evidence="7" key="1">
    <citation type="submission" date="2020-10" db="EMBL/GenBank/DDBJ databases">
        <authorList>
            <person name="Gilroy R."/>
        </authorList>
    </citation>
    <scope>NUCLEOTIDE SEQUENCE</scope>
    <source>
        <strain evidence="7">CHK152-2994</strain>
    </source>
</reference>
<protein>
    <submittedName>
        <fullName evidence="7">TM2 domain-containing protein</fullName>
    </submittedName>
</protein>
<feature type="domain" description="TM2" evidence="6">
    <location>
        <begin position="29"/>
        <end position="77"/>
    </location>
</feature>
<keyword evidence="2 5" id="KW-0812">Transmembrane</keyword>
<feature type="transmembrane region" description="Helical" evidence="5">
    <location>
        <begin position="56"/>
        <end position="74"/>
    </location>
</feature>
<evidence type="ECO:0000256" key="1">
    <source>
        <dbReference type="ARBA" id="ARBA00004141"/>
    </source>
</evidence>
<accession>A0A9D1FU20</accession>
<dbReference type="AlphaFoldDB" id="A0A9D1FU20"/>
<keyword evidence="3 5" id="KW-1133">Transmembrane helix</keyword>
<reference evidence="7" key="2">
    <citation type="journal article" date="2021" name="PeerJ">
        <title>Extensive microbial diversity within the chicken gut microbiome revealed by metagenomics and culture.</title>
        <authorList>
            <person name="Gilroy R."/>
            <person name="Ravi A."/>
            <person name="Getino M."/>
            <person name="Pursley I."/>
            <person name="Horton D.L."/>
            <person name="Alikhan N.F."/>
            <person name="Baker D."/>
            <person name="Gharbi K."/>
            <person name="Hall N."/>
            <person name="Watson M."/>
            <person name="Adriaenssens E.M."/>
            <person name="Foster-Nyarko E."/>
            <person name="Jarju S."/>
            <person name="Secka A."/>
            <person name="Antonio M."/>
            <person name="Oren A."/>
            <person name="Chaudhuri R.R."/>
            <person name="La Ragione R."/>
            <person name="Hildebrand F."/>
            <person name="Pallen M.J."/>
        </authorList>
    </citation>
    <scope>NUCLEOTIDE SEQUENCE</scope>
    <source>
        <strain evidence="7">CHK152-2994</strain>
    </source>
</reference>
<evidence type="ECO:0000259" key="6">
    <source>
        <dbReference type="Pfam" id="PF05154"/>
    </source>
</evidence>